<protein>
    <submittedName>
        <fullName evidence="2">Excalibur calcium-binding domain-containing protein</fullName>
    </submittedName>
</protein>
<feature type="signal peptide" evidence="1">
    <location>
        <begin position="1"/>
        <end position="21"/>
    </location>
</feature>
<dbReference type="Proteomes" id="UP001227162">
    <property type="component" value="Unassembled WGS sequence"/>
</dbReference>
<gene>
    <name evidence="2" type="ORF">NOI20_09220</name>
</gene>
<evidence type="ECO:0000256" key="1">
    <source>
        <dbReference type="SAM" id="SignalP"/>
    </source>
</evidence>
<sequence>MEIVMRILLICTFAFATPVLAEQETIPKGFLLAQNYSCGKTCGRVRSCKEAVFQWCACGYSRADGDNDGVPCEKLCGQGTKVNRERVKQYKRELGCR</sequence>
<dbReference type="RefSeq" id="WP_317625893.1">
    <property type="nucleotide sequence ID" value="NZ_JANFFA010000002.1"/>
</dbReference>
<comment type="caution">
    <text evidence="2">The sequence shown here is derived from an EMBL/GenBank/DDBJ whole genome shotgun (WGS) entry which is preliminary data.</text>
</comment>
<keyword evidence="1" id="KW-0732">Signal</keyword>
<organism evidence="2 3">
    <name type="scientific">Rhodalgimonas zhirmunskyi</name>
    <dbReference type="NCBI Taxonomy" id="2964767"/>
    <lineage>
        <taxon>Bacteria</taxon>
        <taxon>Pseudomonadati</taxon>
        <taxon>Pseudomonadota</taxon>
        <taxon>Alphaproteobacteria</taxon>
        <taxon>Rhodobacterales</taxon>
        <taxon>Roseobacteraceae</taxon>
        <taxon>Rhodalgimonas</taxon>
    </lineage>
</organism>
<proteinExistence type="predicted"/>
<dbReference type="AlphaFoldDB" id="A0AAJ1U9I7"/>
<feature type="chain" id="PRO_5042591119" evidence="1">
    <location>
        <begin position="22"/>
        <end position="97"/>
    </location>
</feature>
<evidence type="ECO:0000313" key="2">
    <source>
        <dbReference type="EMBL" id="MDQ2094290.1"/>
    </source>
</evidence>
<dbReference type="EMBL" id="JANFFA010000002">
    <property type="protein sequence ID" value="MDQ2094290.1"/>
    <property type="molecule type" value="Genomic_DNA"/>
</dbReference>
<reference evidence="2" key="2">
    <citation type="submission" date="2023-04" db="EMBL/GenBank/DDBJ databases">
        <title>'Rhodoalgimonas zhirmunskyi' gen. nov., isolated from a red alga.</title>
        <authorList>
            <person name="Nedashkovskaya O.I."/>
            <person name="Otstavnykh N.Y."/>
            <person name="Bystritskaya E.P."/>
            <person name="Balabanova L.A."/>
            <person name="Isaeva M.P."/>
        </authorList>
    </citation>
    <scope>NUCLEOTIDE SEQUENCE</scope>
    <source>
        <strain evidence="2">10Alg 79</strain>
    </source>
</reference>
<accession>A0AAJ1U9I7</accession>
<name>A0AAJ1U9I7_9RHOB</name>
<reference evidence="2" key="1">
    <citation type="submission" date="2022-07" db="EMBL/GenBank/DDBJ databases">
        <authorList>
            <person name="Otstavnykh N."/>
            <person name="Isaeva M."/>
            <person name="Bystritskaya E."/>
        </authorList>
    </citation>
    <scope>NUCLEOTIDE SEQUENCE</scope>
    <source>
        <strain evidence="2">10Alg 79</strain>
    </source>
</reference>
<keyword evidence="3" id="KW-1185">Reference proteome</keyword>
<evidence type="ECO:0000313" key="3">
    <source>
        <dbReference type="Proteomes" id="UP001227162"/>
    </source>
</evidence>